<protein>
    <recommendedName>
        <fullName evidence="6">Peptidase M50 domain-containing protein</fullName>
    </recommendedName>
</protein>
<evidence type="ECO:0000256" key="1">
    <source>
        <dbReference type="ARBA" id="ARBA00004141"/>
    </source>
</evidence>
<keyword evidence="2 5" id="KW-0812">Transmembrane</keyword>
<feature type="transmembrane region" description="Helical" evidence="5">
    <location>
        <begin position="75"/>
        <end position="93"/>
    </location>
</feature>
<feature type="domain" description="Peptidase M50" evidence="6">
    <location>
        <begin position="83"/>
        <end position="251"/>
    </location>
</feature>
<gene>
    <name evidence="7" type="ORF">MNBD_CHLOROFLEXI01-5020</name>
</gene>
<feature type="transmembrane region" description="Helical" evidence="5">
    <location>
        <begin position="36"/>
        <end position="54"/>
    </location>
</feature>
<reference evidence="7" key="1">
    <citation type="submission" date="2018-06" db="EMBL/GenBank/DDBJ databases">
        <authorList>
            <person name="Zhirakovskaya E."/>
        </authorList>
    </citation>
    <scope>NUCLEOTIDE SEQUENCE</scope>
</reference>
<evidence type="ECO:0000313" key="7">
    <source>
        <dbReference type="EMBL" id="VAW31614.1"/>
    </source>
</evidence>
<feature type="transmembrane region" description="Helical" evidence="5">
    <location>
        <begin position="156"/>
        <end position="181"/>
    </location>
</feature>
<evidence type="ECO:0000256" key="2">
    <source>
        <dbReference type="ARBA" id="ARBA00022692"/>
    </source>
</evidence>
<evidence type="ECO:0000256" key="5">
    <source>
        <dbReference type="SAM" id="Phobius"/>
    </source>
</evidence>
<proteinExistence type="predicted"/>
<dbReference type="EMBL" id="UOEU01000259">
    <property type="protein sequence ID" value="VAW31614.1"/>
    <property type="molecule type" value="Genomic_DNA"/>
</dbReference>
<dbReference type="Pfam" id="PF02163">
    <property type="entry name" value="Peptidase_M50"/>
    <property type="match status" value="1"/>
</dbReference>
<dbReference type="GO" id="GO:0006508">
    <property type="term" value="P:proteolysis"/>
    <property type="evidence" value="ECO:0007669"/>
    <property type="project" value="InterPro"/>
</dbReference>
<evidence type="ECO:0000256" key="4">
    <source>
        <dbReference type="ARBA" id="ARBA00023136"/>
    </source>
</evidence>
<comment type="subcellular location">
    <subcellularLocation>
        <location evidence="1">Membrane</location>
        <topology evidence="1">Multi-pass membrane protein</topology>
    </subcellularLocation>
</comment>
<keyword evidence="3 5" id="KW-1133">Transmembrane helix</keyword>
<evidence type="ECO:0000259" key="6">
    <source>
        <dbReference type="Pfam" id="PF02163"/>
    </source>
</evidence>
<name>A0A3B0VIY2_9ZZZZ</name>
<keyword evidence="4 5" id="KW-0472">Membrane</keyword>
<sequence>MCSYVHRMLFFGEVIGLAQTGSFLQLKTAEPKIFMIWRWLFNLSMTAVFATLLLNWSKLLLHLRLGADNSIFQNGWLVLLAMTFLLLLTAVVHELGHLLAGYLVQFQFQMLIIGPLRLSRENGRLQMQLQRSGTFFDGLAASLPVEGDRDNLGHRLLYFALGGPLASLALALVALLVVLLLGNNLAQMLDYLWVWECCLFLTIISYFFLLTSLRPGAYQNGLMADGGRIMMVLRNTPEAQRWQALVLLNVADLAGKRPSEWDEQLVKQAYTHPDNSYDYLTAIVMNYHYWLDKKRPQEAAAYLEEALNLPIAWAIGMRARLALEKAYLMAAHFQDASVAQEWFQQVKQNRRETNLLFWRAKAALHALKGEEALAKTAVSMGLVTANKNKSGMQKAEVDWLKNCAV</sequence>
<dbReference type="InterPro" id="IPR008915">
    <property type="entry name" value="Peptidase_M50"/>
</dbReference>
<evidence type="ECO:0000256" key="3">
    <source>
        <dbReference type="ARBA" id="ARBA00022989"/>
    </source>
</evidence>
<organism evidence="7">
    <name type="scientific">hydrothermal vent metagenome</name>
    <dbReference type="NCBI Taxonomy" id="652676"/>
    <lineage>
        <taxon>unclassified sequences</taxon>
        <taxon>metagenomes</taxon>
        <taxon>ecological metagenomes</taxon>
    </lineage>
</organism>
<accession>A0A3B0VIY2</accession>
<feature type="transmembrane region" description="Helical" evidence="5">
    <location>
        <begin position="193"/>
        <end position="213"/>
    </location>
</feature>
<dbReference type="GO" id="GO:0016020">
    <property type="term" value="C:membrane"/>
    <property type="evidence" value="ECO:0007669"/>
    <property type="project" value="UniProtKB-SubCell"/>
</dbReference>
<dbReference type="AlphaFoldDB" id="A0A3B0VIY2"/>